<dbReference type="Pfam" id="PF02775">
    <property type="entry name" value="TPP_enzyme_C"/>
    <property type="match status" value="1"/>
</dbReference>
<dbReference type="InterPro" id="IPR011766">
    <property type="entry name" value="TPP_enzyme_TPP-bd"/>
</dbReference>
<dbReference type="PANTHER" id="PTHR42818:SF1">
    <property type="entry name" value="SULFOPYRUVATE DECARBOXYLASE"/>
    <property type="match status" value="1"/>
</dbReference>
<feature type="compositionally biased region" description="Low complexity" evidence="5">
    <location>
        <begin position="1"/>
        <end position="20"/>
    </location>
</feature>
<name>A0ABW6X6Q8_9ACTN</name>
<feature type="domain" description="Thiamine pyrophosphate enzyme TPP-binding" evidence="6">
    <location>
        <begin position="263"/>
        <end position="382"/>
    </location>
</feature>
<dbReference type="EMBL" id="JBIBEG010000004">
    <property type="protein sequence ID" value="MFF5897529.1"/>
    <property type="molecule type" value="Genomic_DNA"/>
</dbReference>
<dbReference type="InterPro" id="IPR029061">
    <property type="entry name" value="THDP-binding"/>
</dbReference>
<dbReference type="InterPro" id="IPR012001">
    <property type="entry name" value="Thiamin_PyroP_enz_TPP-bd_dom"/>
</dbReference>
<evidence type="ECO:0000256" key="1">
    <source>
        <dbReference type="ARBA" id="ARBA00022793"/>
    </source>
</evidence>
<keyword evidence="9" id="KW-1185">Reference proteome</keyword>
<evidence type="ECO:0000259" key="7">
    <source>
        <dbReference type="Pfam" id="PF02776"/>
    </source>
</evidence>
<dbReference type="PROSITE" id="PS00187">
    <property type="entry name" value="TPP_ENZYMES"/>
    <property type="match status" value="1"/>
</dbReference>
<feature type="domain" description="Thiamine pyrophosphate enzyme N-terminal TPP-binding" evidence="7">
    <location>
        <begin position="50"/>
        <end position="149"/>
    </location>
</feature>
<dbReference type="Pfam" id="PF02776">
    <property type="entry name" value="TPP_enzyme_N"/>
    <property type="match status" value="1"/>
</dbReference>
<evidence type="ECO:0000313" key="8">
    <source>
        <dbReference type="EMBL" id="MFF5897529.1"/>
    </source>
</evidence>
<evidence type="ECO:0000256" key="2">
    <source>
        <dbReference type="ARBA" id="ARBA00023052"/>
    </source>
</evidence>
<reference evidence="8 9" key="1">
    <citation type="submission" date="2024-10" db="EMBL/GenBank/DDBJ databases">
        <title>The Natural Products Discovery Center: Release of the First 8490 Sequenced Strains for Exploring Actinobacteria Biosynthetic Diversity.</title>
        <authorList>
            <person name="Kalkreuter E."/>
            <person name="Kautsar S.A."/>
            <person name="Yang D."/>
            <person name="Bader C.D."/>
            <person name="Teijaro C.N."/>
            <person name="Fluegel L."/>
            <person name="Davis C.M."/>
            <person name="Simpson J.R."/>
            <person name="Lauterbach L."/>
            <person name="Steele A.D."/>
            <person name="Gui C."/>
            <person name="Meng S."/>
            <person name="Li G."/>
            <person name="Viehrig K."/>
            <person name="Ye F."/>
            <person name="Su P."/>
            <person name="Kiefer A.F."/>
            <person name="Nichols A."/>
            <person name="Cepeda A.J."/>
            <person name="Yan W."/>
            <person name="Fan B."/>
            <person name="Jiang Y."/>
            <person name="Adhikari A."/>
            <person name="Zheng C.-J."/>
            <person name="Schuster L."/>
            <person name="Cowan T.M."/>
            <person name="Smanski M.J."/>
            <person name="Chevrette M.G."/>
            <person name="De Carvalho L.P.S."/>
            <person name="Shen B."/>
        </authorList>
    </citation>
    <scope>NUCLEOTIDE SEQUENCE [LARGE SCALE GENOMIC DNA]</scope>
    <source>
        <strain evidence="8 9">NPDC012540</strain>
    </source>
</reference>
<dbReference type="Proteomes" id="UP001602322">
    <property type="component" value="Unassembled WGS sequence"/>
</dbReference>
<evidence type="ECO:0000256" key="4">
    <source>
        <dbReference type="NCBIfam" id="TIGR03297"/>
    </source>
</evidence>
<dbReference type="InterPro" id="IPR051818">
    <property type="entry name" value="TPP_dependent_decarboxylase"/>
</dbReference>
<dbReference type="SUPFAM" id="SSF52518">
    <property type="entry name" value="Thiamin diphosphate-binding fold (THDP-binding)"/>
    <property type="match status" value="2"/>
</dbReference>
<dbReference type="GO" id="GO:0033980">
    <property type="term" value="F:phosphonopyruvate decarboxylase activity"/>
    <property type="evidence" value="ECO:0007669"/>
    <property type="project" value="UniProtKB-EC"/>
</dbReference>
<feature type="region of interest" description="Disordered" evidence="5">
    <location>
        <begin position="1"/>
        <end position="41"/>
    </location>
</feature>
<dbReference type="RefSeq" id="WP_387902775.1">
    <property type="nucleotide sequence ID" value="NZ_JBIBEG010000004.1"/>
</dbReference>
<dbReference type="EC" id="4.1.1.82" evidence="4"/>
<dbReference type="PANTHER" id="PTHR42818">
    <property type="entry name" value="SULFOPYRUVATE DECARBOXYLASE SUBUNIT ALPHA"/>
    <property type="match status" value="1"/>
</dbReference>
<protein>
    <recommendedName>
        <fullName evidence="4">Phosphonopyruvate decarboxylase</fullName>
        <ecNumber evidence="4">4.1.1.82</ecNumber>
    </recommendedName>
</protein>
<evidence type="ECO:0000256" key="3">
    <source>
        <dbReference type="ARBA" id="ARBA00023239"/>
    </source>
</evidence>
<keyword evidence="3 8" id="KW-0456">Lyase</keyword>
<proteinExistence type="predicted"/>
<dbReference type="InterPro" id="IPR000399">
    <property type="entry name" value="TPP-bd_CS"/>
</dbReference>
<keyword evidence="2" id="KW-0786">Thiamine pyrophosphate</keyword>
<sequence length="417" mass="42777">MEPSARTAPPAAAATGIPPAVDDAGGADRRGPVTAATHPGPPAGALEASAVAGLFVDAGFGPFTGVPCSFLGPLISALEAEHPDAYLAAANEGEAVAIAAGSRLTGRRPVVILQNSGLGNAVNPLTSLCYTLRLPVLLLITWRGEPGHQDEPQHQLMGAITPELLSSMRISHEEFPATATEVGPALARAILHMDRTGLPYAFLVHKGALAPYARTRGETPAAATSMLRAEAIRTVVDTAAADTLVVATTGKTARELERDRDRAANLYVVGSMGCASSIGLGVALGAPERDVVVLDGDGAALMRLEAMATIGRQAPERLLHVVLDNESYESTGGQATFSADVDFCAVALACGYSTAAEVADVAGLRTASERARAAPGPHLLRVRIRPGSDPSLGRPVLAPPQAAARFAATVAGPDRAR</sequence>
<comment type="caution">
    <text evidence="8">The sequence shown here is derived from an EMBL/GenBank/DDBJ whole genome shotgun (WGS) entry which is preliminary data.</text>
</comment>
<dbReference type="CDD" id="cd07035">
    <property type="entry name" value="TPP_PYR_POX_like"/>
    <property type="match status" value="1"/>
</dbReference>
<gene>
    <name evidence="8" type="primary">aepY</name>
    <name evidence="8" type="ORF">ACFY8O_16550</name>
</gene>
<dbReference type="Gene3D" id="3.40.50.970">
    <property type="match status" value="2"/>
</dbReference>
<accession>A0ABW6X6Q8</accession>
<evidence type="ECO:0000313" key="9">
    <source>
        <dbReference type="Proteomes" id="UP001602322"/>
    </source>
</evidence>
<dbReference type="NCBIfam" id="TIGR03297">
    <property type="entry name" value="Ppyr-DeCO2ase"/>
    <property type="match status" value="1"/>
</dbReference>
<organism evidence="8 9">
    <name type="scientific">Streptomyces argenteolus</name>
    <dbReference type="NCBI Taxonomy" id="67274"/>
    <lineage>
        <taxon>Bacteria</taxon>
        <taxon>Bacillati</taxon>
        <taxon>Actinomycetota</taxon>
        <taxon>Actinomycetes</taxon>
        <taxon>Kitasatosporales</taxon>
        <taxon>Streptomycetaceae</taxon>
        <taxon>Streptomyces</taxon>
    </lineage>
</organism>
<dbReference type="InterPro" id="IPR017684">
    <property type="entry name" value="Phosphono-pyrv_decarboxylase"/>
</dbReference>
<evidence type="ECO:0000259" key="6">
    <source>
        <dbReference type="Pfam" id="PF02775"/>
    </source>
</evidence>
<evidence type="ECO:0000256" key="5">
    <source>
        <dbReference type="SAM" id="MobiDB-lite"/>
    </source>
</evidence>
<keyword evidence="1" id="KW-0210">Decarboxylase</keyword>